<evidence type="ECO:0000256" key="1">
    <source>
        <dbReference type="SAM" id="SignalP"/>
    </source>
</evidence>
<keyword evidence="3" id="KW-1185">Reference proteome</keyword>
<gene>
    <name evidence="2" type="ORF">G0Q06_12160</name>
</gene>
<evidence type="ECO:0000313" key="2">
    <source>
        <dbReference type="EMBL" id="NDV63210.1"/>
    </source>
</evidence>
<proteinExistence type="predicted"/>
<accession>A0A6B2M6B9</accession>
<comment type="caution">
    <text evidence="2">The sequence shown here is derived from an EMBL/GenBank/DDBJ whole genome shotgun (WGS) entry which is preliminary data.</text>
</comment>
<keyword evidence="1" id="KW-0732">Signal</keyword>
<name>A0A6B2M6B9_9BACT</name>
<dbReference type="Proteomes" id="UP000478417">
    <property type="component" value="Unassembled WGS sequence"/>
</dbReference>
<organism evidence="2 3">
    <name type="scientific">Oceanipulchritudo coccoides</name>
    <dbReference type="NCBI Taxonomy" id="2706888"/>
    <lineage>
        <taxon>Bacteria</taxon>
        <taxon>Pseudomonadati</taxon>
        <taxon>Verrucomicrobiota</taxon>
        <taxon>Opitutia</taxon>
        <taxon>Puniceicoccales</taxon>
        <taxon>Oceanipulchritudinaceae</taxon>
        <taxon>Oceanipulchritudo</taxon>
    </lineage>
</organism>
<protein>
    <submittedName>
        <fullName evidence="2">Uncharacterized protein</fullName>
    </submittedName>
</protein>
<evidence type="ECO:0000313" key="3">
    <source>
        <dbReference type="Proteomes" id="UP000478417"/>
    </source>
</evidence>
<feature type="chain" id="PRO_5025589829" evidence="1">
    <location>
        <begin position="25"/>
        <end position="356"/>
    </location>
</feature>
<sequence>MKTPLLKNLPFTVIAASFAVTAFAQETVVIHDWQFNDAAGTAVFNDALNTGVQAGADTENWLETTTDGEGNWHVTGTSENRFSGYWLHESQQPVSADKLILEWAYSSWDWSAVTQNPNIGFGFYSPGDGTNGSVTILRNGTSIRTRDSISKDVVNFLSNTISSADIPEPRVPIDQATKIEFEGAPALGAGDSLKFRYTVDFTAEPDTYIIDYGVNESEYYTIYTGEWPYGDIDQIRMQAANPEVGNSVKIDYMVVTGENVVFPELASSPWADVYPLIGDIVRDTGIGWIDDSQYPYVYHFNADTWLYIDSDSATLESIYGYNFAYGFWFWTADDIDGWHFNLEDPEYGQSGWAPWY</sequence>
<dbReference type="EMBL" id="JAAGNX010000003">
    <property type="protein sequence ID" value="NDV63210.1"/>
    <property type="molecule type" value="Genomic_DNA"/>
</dbReference>
<feature type="signal peptide" evidence="1">
    <location>
        <begin position="1"/>
        <end position="24"/>
    </location>
</feature>
<dbReference type="RefSeq" id="WP_163966437.1">
    <property type="nucleotide sequence ID" value="NZ_JAAGNX010000003.1"/>
</dbReference>
<dbReference type="AlphaFoldDB" id="A0A6B2M6B9"/>
<reference evidence="2 3" key="1">
    <citation type="submission" date="2020-02" db="EMBL/GenBank/DDBJ databases">
        <title>Albibacoteraceae fam. nov., the first described family within the subdivision 4 Verrucomicrobia.</title>
        <authorList>
            <person name="Xi F."/>
        </authorList>
    </citation>
    <scope>NUCLEOTIDE SEQUENCE [LARGE SCALE GENOMIC DNA]</scope>
    <source>
        <strain evidence="2 3">CK1056</strain>
    </source>
</reference>